<dbReference type="AlphaFoldDB" id="A0A498D639"/>
<accession>A0A498D639</accession>
<organism evidence="2 3">
    <name type="scientific">Oceanobacillus piezotolerans</name>
    <dbReference type="NCBI Taxonomy" id="2448030"/>
    <lineage>
        <taxon>Bacteria</taxon>
        <taxon>Bacillati</taxon>
        <taxon>Bacillota</taxon>
        <taxon>Bacilli</taxon>
        <taxon>Bacillales</taxon>
        <taxon>Bacillaceae</taxon>
        <taxon>Oceanobacillus</taxon>
    </lineage>
</organism>
<evidence type="ECO:0000256" key="1">
    <source>
        <dbReference type="SAM" id="MobiDB-lite"/>
    </source>
</evidence>
<name>A0A498D639_9BACI</name>
<feature type="region of interest" description="Disordered" evidence="1">
    <location>
        <begin position="25"/>
        <end position="104"/>
    </location>
</feature>
<dbReference type="Pfam" id="PF14179">
    <property type="entry name" value="YppG"/>
    <property type="match status" value="1"/>
</dbReference>
<dbReference type="InterPro" id="IPR025555">
    <property type="entry name" value="YppG"/>
</dbReference>
<protein>
    <recommendedName>
        <fullName evidence="4">Spore coat protein</fullName>
    </recommendedName>
</protein>
<keyword evidence="3" id="KW-1185">Reference proteome</keyword>
<dbReference type="Proteomes" id="UP000270219">
    <property type="component" value="Unassembled WGS sequence"/>
</dbReference>
<sequence length="143" mass="16376">MDPRYFYRQSYFQPNFPFHDIPNGQQSFPPFGPNGNPYPMGNPNLNNQSPFDYFQKPDLPMNWPNVPQASEQSNVPNPQGGQQPFQQGNMQQQPPNNMMGSFQKDGQFDLDKMLSTVGQFANTYHQVAPIIQQLNGFLKAFRS</sequence>
<dbReference type="OrthoDB" id="2456726at2"/>
<feature type="compositionally biased region" description="Polar residues" evidence="1">
    <location>
        <begin position="65"/>
        <end position="75"/>
    </location>
</feature>
<feature type="compositionally biased region" description="Low complexity" evidence="1">
    <location>
        <begin position="76"/>
        <end position="100"/>
    </location>
</feature>
<dbReference type="RefSeq" id="WP_121524463.1">
    <property type="nucleotide sequence ID" value="NZ_RCHR01000006.1"/>
</dbReference>
<evidence type="ECO:0000313" key="3">
    <source>
        <dbReference type="Proteomes" id="UP000270219"/>
    </source>
</evidence>
<reference evidence="2 3" key="1">
    <citation type="submission" date="2018-10" db="EMBL/GenBank/DDBJ databases">
        <title>Oceanobacillus sp. YLB-02 draft genome.</title>
        <authorList>
            <person name="Yu L."/>
        </authorList>
    </citation>
    <scope>NUCLEOTIDE SEQUENCE [LARGE SCALE GENOMIC DNA]</scope>
    <source>
        <strain evidence="2 3">YLB-02</strain>
    </source>
</reference>
<proteinExistence type="predicted"/>
<evidence type="ECO:0008006" key="4">
    <source>
        <dbReference type="Google" id="ProtNLM"/>
    </source>
</evidence>
<gene>
    <name evidence="2" type="ORF">D8M04_16225</name>
</gene>
<dbReference type="EMBL" id="RCHR01000006">
    <property type="protein sequence ID" value="RLL42125.1"/>
    <property type="molecule type" value="Genomic_DNA"/>
</dbReference>
<feature type="compositionally biased region" description="Low complexity" evidence="1">
    <location>
        <begin position="33"/>
        <end position="47"/>
    </location>
</feature>
<evidence type="ECO:0000313" key="2">
    <source>
        <dbReference type="EMBL" id="RLL42125.1"/>
    </source>
</evidence>
<comment type="caution">
    <text evidence="2">The sequence shown here is derived from an EMBL/GenBank/DDBJ whole genome shotgun (WGS) entry which is preliminary data.</text>
</comment>